<accession>A0A8X6YIR6</accession>
<gene>
    <name evidence="1" type="ORF">TNIN_330461</name>
</gene>
<name>A0A8X6YIR6_9ARAC</name>
<protein>
    <submittedName>
        <fullName evidence="1">Uncharacterized protein</fullName>
    </submittedName>
</protein>
<reference evidence="1" key="1">
    <citation type="submission" date="2020-08" db="EMBL/GenBank/DDBJ databases">
        <title>Multicomponent nature underlies the extraordinary mechanical properties of spider dragline silk.</title>
        <authorList>
            <person name="Kono N."/>
            <person name="Nakamura H."/>
            <person name="Mori M."/>
            <person name="Yoshida Y."/>
            <person name="Ohtoshi R."/>
            <person name="Malay A.D."/>
            <person name="Moran D.A.P."/>
            <person name="Tomita M."/>
            <person name="Numata K."/>
            <person name="Arakawa K."/>
        </authorList>
    </citation>
    <scope>NUCLEOTIDE SEQUENCE</scope>
</reference>
<dbReference type="EMBL" id="BMAV01018850">
    <property type="protein sequence ID" value="GFY71488.1"/>
    <property type="molecule type" value="Genomic_DNA"/>
</dbReference>
<evidence type="ECO:0000313" key="1">
    <source>
        <dbReference type="EMBL" id="GFY71488.1"/>
    </source>
</evidence>
<keyword evidence="2" id="KW-1185">Reference proteome</keyword>
<organism evidence="1 2">
    <name type="scientific">Trichonephila inaurata madagascariensis</name>
    <dbReference type="NCBI Taxonomy" id="2747483"/>
    <lineage>
        <taxon>Eukaryota</taxon>
        <taxon>Metazoa</taxon>
        <taxon>Ecdysozoa</taxon>
        <taxon>Arthropoda</taxon>
        <taxon>Chelicerata</taxon>
        <taxon>Arachnida</taxon>
        <taxon>Araneae</taxon>
        <taxon>Araneomorphae</taxon>
        <taxon>Entelegynae</taxon>
        <taxon>Araneoidea</taxon>
        <taxon>Nephilidae</taxon>
        <taxon>Trichonephila</taxon>
        <taxon>Trichonephila inaurata</taxon>
    </lineage>
</organism>
<evidence type="ECO:0000313" key="2">
    <source>
        <dbReference type="Proteomes" id="UP000886998"/>
    </source>
</evidence>
<dbReference type="Proteomes" id="UP000886998">
    <property type="component" value="Unassembled WGS sequence"/>
</dbReference>
<proteinExistence type="predicted"/>
<comment type="caution">
    <text evidence="1">The sequence shown here is derived from an EMBL/GenBank/DDBJ whole genome shotgun (WGS) entry which is preliminary data.</text>
</comment>
<dbReference type="OrthoDB" id="10425149at2759"/>
<sequence>MLRTIVMNHKIFNKESKENADKVLEKAKFRFTYDPAYVAKDCCYGQKGRLQCPSKPVGAAVTPKCNHHLNSNRDSSKYVGLSAKRCSKEMDVFGVKSLTDVKGSNPTLIYSFAC</sequence>
<dbReference type="AlphaFoldDB" id="A0A8X6YIR6"/>